<dbReference type="CDD" id="cd01389">
    <property type="entry name" value="HMG-box_ROX1-like"/>
    <property type="match status" value="1"/>
</dbReference>
<dbReference type="PANTHER" id="PTHR10270">
    <property type="entry name" value="SOX TRANSCRIPTION FACTOR"/>
    <property type="match status" value="1"/>
</dbReference>
<dbReference type="Pfam" id="PF00505">
    <property type="entry name" value="HMG_box"/>
    <property type="match status" value="1"/>
</dbReference>
<feature type="region of interest" description="Disordered" evidence="4">
    <location>
        <begin position="92"/>
        <end position="175"/>
    </location>
</feature>
<dbReference type="SMART" id="SM00398">
    <property type="entry name" value="HMG"/>
    <property type="match status" value="1"/>
</dbReference>
<feature type="domain" description="HMG box" evidence="5">
    <location>
        <begin position="30"/>
        <end position="98"/>
    </location>
</feature>
<keyword evidence="7" id="KW-1185">Reference proteome</keyword>
<evidence type="ECO:0000313" key="7">
    <source>
        <dbReference type="Proteomes" id="UP000612746"/>
    </source>
</evidence>
<evidence type="ECO:0000256" key="4">
    <source>
        <dbReference type="SAM" id="MobiDB-lite"/>
    </source>
</evidence>
<sequence length="478" mass="54169">MDGFRREPNEDSTNSQPKTVVKLTRHGHEIPRPKNCFLSYRTEVASKLVQNGIDSNSRSISKLVANLWKNESEDVKQHFRYIAEQEKLKHQEQYPNYKFNPRKRRSSDVRPLSASSTKNFGPDNPPRKMARRNLPPVSDRVEPGIVTRTKRKYRRSAGRKPAQNQTSTRRKRTSNISVEKCTALEPFSKYTTEPLFEKYIMATLRGDEILPMAEVAEPQNPGGSWTQTEEQAISSDVLNDRPGCTDELDCDPLDLKSPVIKVESEHFLEQAALSVDSNLFVKHEETANDCAWVEKPSSNSLPGLNIESIPYPPHDTDFEVESSFSFDPMHDTMSKELEVSLIDCLMDEASNTLDPSSLTPSLLTASHRSEASDESIDKEFDNLSAMPFIQELVKILHDEQGIQDYLKKLTSLEEHSLVPEVSTRVCELALCLPPAWSSDWYETDKGHNHIHNAIPSCDIKIEHDSTISLDEFIDVDGN</sequence>
<keyword evidence="2" id="KW-0804">Transcription</keyword>
<dbReference type="InterPro" id="IPR036910">
    <property type="entry name" value="HMG_box_dom_sf"/>
</dbReference>
<comment type="caution">
    <text evidence="6">The sequence shown here is derived from an EMBL/GenBank/DDBJ whole genome shotgun (WGS) entry which is preliminary data.</text>
</comment>
<dbReference type="GO" id="GO:0030154">
    <property type="term" value="P:cell differentiation"/>
    <property type="evidence" value="ECO:0007669"/>
    <property type="project" value="TreeGrafter"/>
</dbReference>
<protein>
    <recommendedName>
        <fullName evidence="5">HMG box domain-containing protein</fullName>
    </recommendedName>
</protein>
<gene>
    <name evidence="6" type="ORF">INT44_005105</name>
</gene>
<feature type="region of interest" description="Disordered" evidence="4">
    <location>
        <begin position="1"/>
        <end position="27"/>
    </location>
</feature>
<dbReference type="Gene3D" id="1.10.30.10">
    <property type="entry name" value="High mobility group box domain"/>
    <property type="match status" value="1"/>
</dbReference>
<name>A0A8H7UMQ3_9FUNG</name>
<keyword evidence="1 3" id="KW-0238">DNA-binding</keyword>
<dbReference type="InterPro" id="IPR050140">
    <property type="entry name" value="SRY-related_HMG-box_TF-like"/>
</dbReference>
<keyword evidence="3" id="KW-0539">Nucleus</keyword>
<organism evidence="6 7">
    <name type="scientific">Umbelopsis vinacea</name>
    <dbReference type="NCBI Taxonomy" id="44442"/>
    <lineage>
        <taxon>Eukaryota</taxon>
        <taxon>Fungi</taxon>
        <taxon>Fungi incertae sedis</taxon>
        <taxon>Mucoromycota</taxon>
        <taxon>Mucoromycotina</taxon>
        <taxon>Umbelopsidomycetes</taxon>
        <taxon>Umbelopsidales</taxon>
        <taxon>Umbelopsidaceae</taxon>
        <taxon>Umbelopsis</taxon>
    </lineage>
</organism>
<dbReference type="EMBL" id="JAEPRA010000003">
    <property type="protein sequence ID" value="KAG2187417.1"/>
    <property type="molecule type" value="Genomic_DNA"/>
</dbReference>
<feature type="compositionally biased region" description="Basic residues" evidence="4">
    <location>
        <begin position="148"/>
        <end position="158"/>
    </location>
</feature>
<evidence type="ECO:0000256" key="2">
    <source>
        <dbReference type="ARBA" id="ARBA00023163"/>
    </source>
</evidence>
<dbReference type="GO" id="GO:0005634">
    <property type="term" value="C:nucleus"/>
    <property type="evidence" value="ECO:0007669"/>
    <property type="project" value="UniProtKB-UniRule"/>
</dbReference>
<evidence type="ECO:0000256" key="3">
    <source>
        <dbReference type="PROSITE-ProRule" id="PRU00267"/>
    </source>
</evidence>
<accession>A0A8H7UMQ3</accession>
<evidence type="ECO:0000313" key="6">
    <source>
        <dbReference type="EMBL" id="KAG2187417.1"/>
    </source>
</evidence>
<dbReference type="SUPFAM" id="SSF47095">
    <property type="entry name" value="HMG-box"/>
    <property type="match status" value="1"/>
</dbReference>
<reference evidence="6" key="1">
    <citation type="submission" date="2020-12" db="EMBL/GenBank/DDBJ databases">
        <title>Metabolic potential, ecology and presence of endohyphal bacteria is reflected in genomic diversity of Mucoromycotina.</title>
        <authorList>
            <person name="Muszewska A."/>
            <person name="Okrasinska A."/>
            <person name="Steczkiewicz K."/>
            <person name="Drgas O."/>
            <person name="Orlowska M."/>
            <person name="Perlinska-Lenart U."/>
            <person name="Aleksandrzak-Piekarczyk T."/>
            <person name="Szatraj K."/>
            <person name="Zielenkiewicz U."/>
            <person name="Pilsyk S."/>
            <person name="Malc E."/>
            <person name="Mieczkowski P."/>
            <person name="Kruszewska J.S."/>
            <person name="Biernat P."/>
            <person name="Pawlowska J."/>
        </authorList>
    </citation>
    <scope>NUCLEOTIDE SEQUENCE</scope>
    <source>
        <strain evidence="6">WA0000051536</strain>
    </source>
</reference>
<dbReference type="GO" id="GO:0001228">
    <property type="term" value="F:DNA-binding transcription activator activity, RNA polymerase II-specific"/>
    <property type="evidence" value="ECO:0007669"/>
    <property type="project" value="TreeGrafter"/>
</dbReference>
<evidence type="ECO:0000259" key="5">
    <source>
        <dbReference type="PROSITE" id="PS50118"/>
    </source>
</evidence>
<proteinExistence type="predicted"/>
<feature type="DNA-binding region" description="HMG box" evidence="3">
    <location>
        <begin position="30"/>
        <end position="98"/>
    </location>
</feature>
<dbReference type="GO" id="GO:0000978">
    <property type="term" value="F:RNA polymerase II cis-regulatory region sequence-specific DNA binding"/>
    <property type="evidence" value="ECO:0007669"/>
    <property type="project" value="TreeGrafter"/>
</dbReference>
<dbReference type="PANTHER" id="PTHR10270:SF161">
    <property type="entry name" value="SEX-DETERMINING REGION Y PROTEIN"/>
    <property type="match status" value="1"/>
</dbReference>
<evidence type="ECO:0000256" key="1">
    <source>
        <dbReference type="ARBA" id="ARBA00023125"/>
    </source>
</evidence>
<dbReference type="InterPro" id="IPR009071">
    <property type="entry name" value="HMG_box_dom"/>
</dbReference>
<dbReference type="PROSITE" id="PS50118">
    <property type="entry name" value="HMG_BOX_2"/>
    <property type="match status" value="1"/>
</dbReference>
<dbReference type="OrthoDB" id="6247875at2759"/>
<dbReference type="AlphaFoldDB" id="A0A8H7UMQ3"/>
<dbReference type="Proteomes" id="UP000612746">
    <property type="component" value="Unassembled WGS sequence"/>
</dbReference>